<evidence type="ECO:0000313" key="2">
    <source>
        <dbReference type="EMBL" id="MVU77389.1"/>
    </source>
</evidence>
<dbReference type="GO" id="GO:0003700">
    <property type="term" value="F:DNA-binding transcription factor activity"/>
    <property type="evidence" value="ECO:0007669"/>
    <property type="project" value="InterPro"/>
</dbReference>
<keyword evidence="3" id="KW-1185">Reference proteome</keyword>
<dbReference type="PROSITE" id="PS50995">
    <property type="entry name" value="HTH_MARR_2"/>
    <property type="match status" value="1"/>
</dbReference>
<dbReference type="InterPro" id="IPR039422">
    <property type="entry name" value="MarR/SlyA-like"/>
</dbReference>
<dbReference type="Gene3D" id="1.10.10.10">
    <property type="entry name" value="Winged helix-like DNA-binding domain superfamily/Winged helix DNA-binding domain"/>
    <property type="match status" value="1"/>
</dbReference>
<comment type="caution">
    <text evidence="2">The sequence shown here is derived from an EMBL/GenBank/DDBJ whole genome shotgun (WGS) entry which is preliminary data.</text>
</comment>
<dbReference type="InterPro" id="IPR036388">
    <property type="entry name" value="WH-like_DNA-bd_sf"/>
</dbReference>
<dbReference type="SUPFAM" id="SSF46785">
    <property type="entry name" value="Winged helix' DNA-binding domain"/>
    <property type="match status" value="1"/>
</dbReference>
<proteinExistence type="predicted"/>
<dbReference type="PANTHER" id="PTHR33164:SF106">
    <property type="entry name" value="TRANSCRIPTIONAL REGULATORY PROTEIN"/>
    <property type="match status" value="1"/>
</dbReference>
<gene>
    <name evidence="2" type="ORF">GPX89_09030</name>
</gene>
<organism evidence="2 3">
    <name type="scientific">Nocardia terrae</name>
    <dbReference type="NCBI Taxonomy" id="2675851"/>
    <lineage>
        <taxon>Bacteria</taxon>
        <taxon>Bacillati</taxon>
        <taxon>Actinomycetota</taxon>
        <taxon>Actinomycetes</taxon>
        <taxon>Mycobacteriales</taxon>
        <taxon>Nocardiaceae</taxon>
        <taxon>Nocardia</taxon>
    </lineage>
</organism>
<protein>
    <submittedName>
        <fullName evidence="2">MarR family transcriptional regulator</fullName>
    </submittedName>
</protein>
<evidence type="ECO:0000259" key="1">
    <source>
        <dbReference type="PROSITE" id="PS50995"/>
    </source>
</evidence>
<dbReference type="GO" id="GO:0006950">
    <property type="term" value="P:response to stress"/>
    <property type="evidence" value="ECO:0007669"/>
    <property type="project" value="TreeGrafter"/>
</dbReference>
<dbReference type="PANTHER" id="PTHR33164">
    <property type="entry name" value="TRANSCRIPTIONAL REGULATOR, MARR FAMILY"/>
    <property type="match status" value="1"/>
</dbReference>
<dbReference type="InterPro" id="IPR000835">
    <property type="entry name" value="HTH_MarR-typ"/>
</dbReference>
<dbReference type="AlphaFoldDB" id="A0A7K1UTA9"/>
<dbReference type="EMBL" id="WRPP01000001">
    <property type="protein sequence ID" value="MVU77389.1"/>
    <property type="molecule type" value="Genomic_DNA"/>
</dbReference>
<dbReference type="RefSeq" id="WP_157386738.1">
    <property type="nucleotide sequence ID" value="NZ_WRPP01000001.1"/>
</dbReference>
<name>A0A7K1UTA9_9NOCA</name>
<dbReference type="InterPro" id="IPR036390">
    <property type="entry name" value="WH_DNA-bd_sf"/>
</dbReference>
<dbReference type="Pfam" id="PF01047">
    <property type="entry name" value="MarR"/>
    <property type="match status" value="1"/>
</dbReference>
<dbReference type="Proteomes" id="UP000466794">
    <property type="component" value="Unassembled WGS sequence"/>
</dbReference>
<dbReference type="SMART" id="SM00347">
    <property type="entry name" value="HTH_MARR"/>
    <property type="match status" value="1"/>
</dbReference>
<accession>A0A7K1UTA9</accession>
<reference evidence="2 3" key="1">
    <citation type="submission" date="2019-12" db="EMBL/GenBank/DDBJ databases">
        <title>Nocardia sp. nov. ET3-3 isolated from soil.</title>
        <authorList>
            <person name="Kanchanasin P."/>
            <person name="Tanasupawat S."/>
            <person name="Yuki M."/>
            <person name="Kudo T."/>
        </authorList>
    </citation>
    <scope>NUCLEOTIDE SEQUENCE [LARGE SCALE GENOMIC DNA]</scope>
    <source>
        <strain evidence="2 3">ET3-3</strain>
    </source>
</reference>
<evidence type="ECO:0000313" key="3">
    <source>
        <dbReference type="Proteomes" id="UP000466794"/>
    </source>
</evidence>
<dbReference type="PRINTS" id="PR00598">
    <property type="entry name" value="HTHMARR"/>
</dbReference>
<sequence length="160" mass="17527">MSSVTNGDPRGRRRLVTAVKGSLRDLRGQLALLNRQVGGRLELKEADMDCLDLITARGPISPTALARAAGLHPATMTGILDRLERAGFIARERAETDRRAILLRAIPERTADVYALFSDMNAEMDTLCEGYSTEELALLADFLQRCAEAGRRSTGRLAEN</sequence>
<feature type="domain" description="HTH marR-type" evidence="1">
    <location>
        <begin position="12"/>
        <end position="148"/>
    </location>
</feature>